<dbReference type="InterPro" id="IPR036390">
    <property type="entry name" value="WH_DNA-bd_sf"/>
</dbReference>
<dbReference type="RefSeq" id="WP_134262784.1">
    <property type="nucleotide sequence ID" value="NZ_JADWOK010000049.1"/>
</dbReference>
<sequence>MNLTPLQNKAVKDIVYFVRQNQLQPGQHLTELELSKVLHISRTPIKFALQYLASKGMFIHDKNRGFFLAESDNYYADIANEIDKSVDDPLYIEIARRRLRKELPDKFTETDFIRLFNTSRSTLKNVLIRIQQEGWIEQCAGQGWCFLPLIDSVQAYEESYAYRAITEPAGILMPTFMIDYEVLELCKQKQLFIIDGNYLTMTPSELFENNAQFHEMLAEFSGNRFHYQNIKRINQLRRLVEYHQVVDRHPRKAQAEEHLQIIQYLEKGDRLKAADILRQHLEQARRVKINEKTLIINNLI</sequence>
<accession>A0A5E9PI61</accession>
<dbReference type="SUPFAM" id="SSF48008">
    <property type="entry name" value="GntR ligand-binding domain-like"/>
    <property type="match status" value="1"/>
</dbReference>
<dbReference type="Proteomes" id="UP000297445">
    <property type="component" value="Unassembled WGS sequence"/>
</dbReference>
<reference evidence="5 6" key="1">
    <citation type="submission" date="2019-03" db="EMBL/GenBank/DDBJ databases">
        <title>Draft genome sequence of an environmental Acinetobacter seifertii from Brazil.</title>
        <authorList>
            <person name="Furlan J.P.R."/>
            <person name="Stehling E.G."/>
        </authorList>
    </citation>
    <scope>NUCLEOTIDE SEQUENCE [LARGE SCALE GENOMIC DNA]</scope>
    <source>
        <strain evidence="5 6">SAb133</strain>
    </source>
</reference>
<dbReference type="SMART" id="SM00895">
    <property type="entry name" value="FCD"/>
    <property type="match status" value="1"/>
</dbReference>
<evidence type="ECO:0000313" key="6">
    <source>
        <dbReference type="Proteomes" id="UP000297445"/>
    </source>
</evidence>
<proteinExistence type="predicted"/>
<evidence type="ECO:0000256" key="2">
    <source>
        <dbReference type="ARBA" id="ARBA00023125"/>
    </source>
</evidence>
<dbReference type="Pfam" id="PF00392">
    <property type="entry name" value="GntR"/>
    <property type="match status" value="1"/>
</dbReference>
<dbReference type="GO" id="GO:0003700">
    <property type="term" value="F:DNA-binding transcription factor activity"/>
    <property type="evidence" value="ECO:0007669"/>
    <property type="project" value="InterPro"/>
</dbReference>
<dbReference type="AlphaFoldDB" id="A0A5E9PI61"/>
<organism evidence="5 6">
    <name type="scientific">Acinetobacter seifertii</name>
    <dbReference type="NCBI Taxonomy" id="1530123"/>
    <lineage>
        <taxon>Bacteria</taxon>
        <taxon>Pseudomonadati</taxon>
        <taxon>Pseudomonadota</taxon>
        <taxon>Gammaproteobacteria</taxon>
        <taxon>Moraxellales</taxon>
        <taxon>Moraxellaceae</taxon>
        <taxon>Acinetobacter</taxon>
        <taxon>Acinetobacter calcoaceticus/baumannii complex</taxon>
    </lineage>
</organism>
<dbReference type="PANTHER" id="PTHR43537:SF24">
    <property type="entry name" value="GLUCONATE OPERON TRANSCRIPTIONAL REPRESSOR"/>
    <property type="match status" value="1"/>
</dbReference>
<keyword evidence="3" id="KW-0804">Transcription</keyword>
<dbReference type="InterPro" id="IPR036388">
    <property type="entry name" value="WH-like_DNA-bd_sf"/>
</dbReference>
<protein>
    <submittedName>
        <fullName evidence="5">GntR family transcriptional regulator</fullName>
    </submittedName>
</protein>
<dbReference type="SUPFAM" id="SSF46785">
    <property type="entry name" value="Winged helix' DNA-binding domain"/>
    <property type="match status" value="1"/>
</dbReference>
<evidence type="ECO:0000313" key="5">
    <source>
        <dbReference type="EMBL" id="TEU26974.1"/>
    </source>
</evidence>
<evidence type="ECO:0000259" key="4">
    <source>
        <dbReference type="PROSITE" id="PS50949"/>
    </source>
</evidence>
<name>A0A5E9PI61_9GAMM</name>
<dbReference type="InterPro" id="IPR000524">
    <property type="entry name" value="Tscrpt_reg_HTH_GntR"/>
</dbReference>
<dbReference type="PROSITE" id="PS50949">
    <property type="entry name" value="HTH_GNTR"/>
    <property type="match status" value="1"/>
</dbReference>
<keyword evidence="1" id="KW-0805">Transcription regulation</keyword>
<gene>
    <name evidence="5" type="ORF">E2R16_10850</name>
</gene>
<dbReference type="InterPro" id="IPR008920">
    <property type="entry name" value="TF_FadR/GntR_C"/>
</dbReference>
<dbReference type="Pfam" id="PF07729">
    <property type="entry name" value="FCD"/>
    <property type="match status" value="1"/>
</dbReference>
<dbReference type="Gene3D" id="1.20.120.530">
    <property type="entry name" value="GntR ligand-binding domain-like"/>
    <property type="match status" value="1"/>
</dbReference>
<dbReference type="GO" id="GO:0003677">
    <property type="term" value="F:DNA binding"/>
    <property type="evidence" value="ECO:0007669"/>
    <property type="project" value="UniProtKB-KW"/>
</dbReference>
<dbReference type="PANTHER" id="PTHR43537">
    <property type="entry name" value="TRANSCRIPTIONAL REGULATOR, GNTR FAMILY"/>
    <property type="match status" value="1"/>
</dbReference>
<dbReference type="InterPro" id="IPR011711">
    <property type="entry name" value="GntR_C"/>
</dbReference>
<comment type="caution">
    <text evidence="5">The sequence shown here is derived from an EMBL/GenBank/DDBJ whole genome shotgun (WGS) entry which is preliminary data.</text>
</comment>
<feature type="domain" description="HTH gntR-type" evidence="4">
    <location>
        <begin position="4"/>
        <end position="71"/>
    </location>
</feature>
<keyword evidence="2" id="KW-0238">DNA-binding</keyword>
<evidence type="ECO:0000256" key="3">
    <source>
        <dbReference type="ARBA" id="ARBA00023163"/>
    </source>
</evidence>
<dbReference type="Gene3D" id="1.10.10.10">
    <property type="entry name" value="Winged helix-like DNA-binding domain superfamily/Winged helix DNA-binding domain"/>
    <property type="match status" value="1"/>
</dbReference>
<evidence type="ECO:0000256" key="1">
    <source>
        <dbReference type="ARBA" id="ARBA00023015"/>
    </source>
</evidence>
<dbReference type="EMBL" id="SNSA01000005">
    <property type="protein sequence ID" value="TEU26974.1"/>
    <property type="molecule type" value="Genomic_DNA"/>
</dbReference>